<sequence length="646" mass="69401">SHLSKMRGLWILAALPAAAKVLQYDWDITWVDRAPHGVHRPVIGVNGEWPNPTIRGNVGDTVVVNVFNALGNQTTSLHWHGMYMTDTPHMDGASAVSQCPILPGQNFTYEFKLELGGTYWWHSHDGGQYADGLRGPLIVDDPQDPNLDLYDEEYMLSLSVPALLAQMLTPNNTQFRPPIAPAAVINEAATSTFTMVPGRRYRFRIINYSALANAVIQFGGHSMSVIETDGIPVVPTDTDRIFLGAGMRYSVVVAAKESTEKDFGVLVMLDMNPDYNTPVVGFPANATGVLKYSDANAAPDAVVVNTPITFLDDMTLSPSDLEPSHPYTVSVTKNFTFELDSLGIPRAFINGGMYVGQKVPTLYTALTVGDAATDAAVYGAVNPVVTEKNDVVQIVLNNFTPASHPFHLHGHHFQVLARGPIGAGPFTGILGNVSAAPLYRDTIQVEGNSYVVLRYLAARPGAWIFHCHMEWHVHMGATSTFITAPLDVQKSLVVPQSQMEICPCGDARGNAAGNMMDAYDLQGANMLPPLPDNGAMYNASAEAVCASNATTSSYVVSMTSSATLSQTTTLTNWTSASTSVSVTTSLPASVTTSSPASVITSATALPIYSTGWSTITEEATTEKAVSTKTKTKSRCRARSTSVTTKW</sequence>
<keyword evidence="3" id="KW-0560">Oxidoreductase</keyword>
<dbReference type="GO" id="GO:0005507">
    <property type="term" value="F:copper ion binding"/>
    <property type="evidence" value="ECO:0007669"/>
    <property type="project" value="InterPro"/>
</dbReference>
<evidence type="ECO:0000256" key="4">
    <source>
        <dbReference type="ARBA" id="ARBA00023008"/>
    </source>
</evidence>
<evidence type="ECO:0008006" key="11">
    <source>
        <dbReference type="Google" id="ProtNLM"/>
    </source>
</evidence>
<feature type="domain" description="Plastocyanin-like" evidence="8">
    <location>
        <begin position="28"/>
        <end position="143"/>
    </location>
</feature>
<proteinExistence type="inferred from homology"/>
<dbReference type="GO" id="GO:0004322">
    <property type="term" value="F:ferroxidase activity"/>
    <property type="evidence" value="ECO:0007669"/>
    <property type="project" value="TreeGrafter"/>
</dbReference>
<dbReference type="PANTHER" id="PTHR11709:SF361">
    <property type="entry name" value="IRON TRANSPORT MULTICOPPER OXIDASE FET3"/>
    <property type="match status" value="1"/>
</dbReference>
<evidence type="ECO:0000256" key="2">
    <source>
        <dbReference type="ARBA" id="ARBA00022723"/>
    </source>
</evidence>
<feature type="non-terminal residue" evidence="9">
    <location>
        <position position="1"/>
    </location>
</feature>
<dbReference type="GO" id="GO:0033215">
    <property type="term" value="P:reductive iron assimilation"/>
    <property type="evidence" value="ECO:0007669"/>
    <property type="project" value="TreeGrafter"/>
</dbReference>
<dbReference type="InterPro" id="IPR011707">
    <property type="entry name" value="Cu-oxidase-like_N"/>
</dbReference>
<dbReference type="PROSITE" id="PS00079">
    <property type="entry name" value="MULTICOPPER_OXIDASE1"/>
    <property type="match status" value="1"/>
</dbReference>
<dbReference type="Pfam" id="PF07731">
    <property type="entry name" value="Cu-oxidase_2"/>
    <property type="match status" value="1"/>
</dbReference>
<accession>A0A0F4ZIM1</accession>
<evidence type="ECO:0000259" key="6">
    <source>
        <dbReference type="Pfam" id="PF00394"/>
    </source>
</evidence>
<feature type="signal peptide" evidence="5">
    <location>
        <begin position="1"/>
        <end position="23"/>
    </location>
</feature>
<feature type="domain" description="Plastocyanin-like" evidence="7">
    <location>
        <begin position="355"/>
        <end position="485"/>
    </location>
</feature>
<dbReference type="EMBL" id="LAEV01000574">
    <property type="protein sequence ID" value="KKA30055.1"/>
    <property type="molecule type" value="Genomic_DNA"/>
</dbReference>
<dbReference type="InterPro" id="IPR045087">
    <property type="entry name" value="Cu-oxidase_fam"/>
</dbReference>
<keyword evidence="2" id="KW-0479">Metal-binding</keyword>
<dbReference type="GO" id="GO:0033573">
    <property type="term" value="C:high-affinity iron permease complex"/>
    <property type="evidence" value="ECO:0007669"/>
    <property type="project" value="TreeGrafter"/>
</dbReference>
<dbReference type="InterPro" id="IPR001117">
    <property type="entry name" value="Cu-oxidase_2nd"/>
</dbReference>
<dbReference type="AlphaFoldDB" id="A0A0F4ZIM1"/>
<dbReference type="Gene3D" id="2.60.40.420">
    <property type="entry name" value="Cupredoxins - blue copper proteins"/>
    <property type="match status" value="3"/>
</dbReference>
<feature type="chain" id="PRO_5002482859" description="Laccase" evidence="5">
    <location>
        <begin position="24"/>
        <end position="646"/>
    </location>
</feature>
<evidence type="ECO:0000256" key="5">
    <source>
        <dbReference type="SAM" id="SignalP"/>
    </source>
</evidence>
<gene>
    <name evidence="9" type="ORF">TD95_003583</name>
</gene>
<evidence type="ECO:0000259" key="7">
    <source>
        <dbReference type="Pfam" id="PF07731"/>
    </source>
</evidence>
<keyword evidence="5" id="KW-0732">Signal</keyword>
<evidence type="ECO:0000259" key="8">
    <source>
        <dbReference type="Pfam" id="PF07732"/>
    </source>
</evidence>
<evidence type="ECO:0000313" key="10">
    <source>
        <dbReference type="Proteomes" id="UP000033483"/>
    </source>
</evidence>
<dbReference type="OrthoDB" id="2121828at2759"/>
<evidence type="ECO:0000313" key="9">
    <source>
        <dbReference type="EMBL" id="KKA30055.1"/>
    </source>
</evidence>
<dbReference type="InterPro" id="IPR011706">
    <property type="entry name" value="Cu-oxidase_C"/>
</dbReference>
<dbReference type="InterPro" id="IPR008972">
    <property type="entry name" value="Cupredoxin"/>
</dbReference>
<keyword evidence="10" id="KW-1185">Reference proteome</keyword>
<feature type="domain" description="Plastocyanin-like" evidence="6">
    <location>
        <begin position="173"/>
        <end position="293"/>
    </location>
</feature>
<organism evidence="9 10">
    <name type="scientific">Thielaviopsis punctulata</name>
    <dbReference type="NCBI Taxonomy" id="72032"/>
    <lineage>
        <taxon>Eukaryota</taxon>
        <taxon>Fungi</taxon>
        <taxon>Dikarya</taxon>
        <taxon>Ascomycota</taxon>
        <taxon>Pezizomycotina</taxon>
        <taxon>Sordariomycetes</taxon>
        <taxon>Hypocreomycetidae</taxon>
        <taxon>Microascales</taxon>
        <taxon>Ceratocystidaceae</taxon>
        <taxon>Thielaviopsis</taxon>
    </lineage>
</organism>
<dbReference type="Proteomes" id="UP000033483">
    <property type="component" value="Unassembled WGS sequence"/>
</dbReference>
<evidence type="ECO:0000256" key="1">
    <source>
        <dbReference type="ARBA" id="ARBA00010609"/>
    </source>
</evidence>
<dbReference type="Pfam" id="PF07732">
    <property type="entry name" value="Cu-oxidase_3"/>
    <property type="match status" value="1"/>
</dbReference>
<dbReference type="SUPFAM" id="SSF49503">
    <property type="entry name" value="Cupredoxins"/>
    <property type="match status" value="3"/>
</dbReference>
<evidence type="ECO:0000256" key="3">
    <source>
        <dbReference type="ARBA" id="ARBA00023002"/>
    </source>
</evidence>
<comment type="similarity">
    <text evidence="1">Belongs to the multicopper oxidase family.</text>
</comment>
<reference evidence="9 10" key="1">
    <citation type="submission" date="2015-03" db="EMBL/GenBank/DDBJ databases">
        <authorList>
            <person name="Radwan O."/>
            <person name="Al-Naeli F.A."/>
            <person name="Rendon G.A."/>
            <person name="Fields C."/>
        </authorList>
    </citation>
    <scope>NUCLEOTIDE SEQUENCE [LARGE SCALE GENOMIC DNA]</scope>
    <source>
        <strain evidence="9">CR-DP1</strain>
    </source>
</reference>
<comment type="caution">
    <text evidence="9">The sequence shown here is derived from an EMBL/GenBank/DDBJ whole genome shotgun (WGS) entry which is preliminary data.</text>
</comment>
<dbReference type="InterPro" id="IPR033138">
    <property type="entry name" value="Cu_oxidase_CS"/>
</dbReference>
<dbReference type="PANTHER" id="PTHR11709">
    <property type="entry name" value="MULTI-COPPER OXIDASE"/>
    <property type="match status" value="1"/>
</dbReference>
<protein>
    <recommendedName>
        <fullName evidence="11">Laccase</fullName>
    </recommendedName>
</protein>
<keyword evidence="4" id="KW-0186">Copper</keyword>
<name>A0A0F4ZIM1_9PEZI</name>
<dbReference type="GO" id="GO:0010106">
    <property type="term" value="P:cellular response to iron ion starvation"/>
    <property type="evidence" value="ECO:0007669"/>
    <property type="project" value="TreeGrafter"/>
</dbReference>
<dbReference type="Pfam" id="PF00394">
    <property type="entry name" value="Cu-oxidase"/>
    <property type="match status" value="1"/>
</dbReference>